<gene>
    <name evidence="3" type="ORF">DU500_02670</name>
</gene>
<dbReference type="EMBL" id="CP031150">
    <property type="protein sequence ID" value="AXG05424.1"/>
    <property type="molecule type" value="Genomic_DNA"/>
</dbReference>
<reference evidence="3 4" key="1">
    <citation type="submission" date="2018-07" db="EMBL/GenBank/DDBJ databases">
        <title>Genome sequences of Haloplanus sp. CBA1113.</title>
        <authorList>
            <person name="Kim Y.B."/>
            <person name="Roh S.W."/>
        </authorList>
    </citation>
    <scope>NUCLEOTIDE SEQUENCE [LARGE SCALE GENOMIC DNA]</scope>
    <source>
        <strain evidence="3 4">CBA1113</strain>
    </source>
</reference>
<sequence length="132" mass="14489">MPVAERRHMAPTFQVFEDAAGEWRWRFVAANGEIIADGGEGYVSKRNAREAAERVRAAAPDADVLDVDDAAFEVYEDRAGEWRWRLRHRNGEIVADGGEGYASRRGAREAVGRVKQRADGAAVETEADDGGA</sequence>
<dbReference type="AlphaFoldDB" id="A0A345DZQ2"/>
<dbReference type="SUPFAM" id="SSF160113">
    <property type="entry name" value="YegP-like"/>
    <property type="match status" value="2"/>
</dbReference>
<evidence type="ECO:0000256" key="1">
    <source>
        <dbReference type="SAM" id="MobiDB-lite"/>
    </source>
</evidence>
<dbReference type="Proteomes" id="UP000253273">
    <property type="component" value="Chromosome"/>
</dbReference>
<feature type="compositionally biased region" description="Basic and acidic residues" evidence="1">
    <location>
        <begin position="106"/>
        <end position="118"/>
    </location>
</feature>
<keyword evidence="4" id="KW-1185">Reference proteome</keyword>
<dbReference type="PANTHER" id="PTHR40606">
    <property type="match status" value="1"/>
</dbReference>
<dbReference type="Pfam" id="PF07411">
    <property type="entry name" value="DUF1508"/>
    <property type="match status" value="2"/>
</dbReference>
<accession>A0A345DZQ2</accession>
<protein>
    <submittedName>
        <fullName evidence="3">DUF1508 domain-containing protein</fullName>
    </submittedName>
</protein>
<feature type="domain" description="DUF1508" evidence="2">
    <location>
        <begin position="18"/>
        <end position="66"/>
    </location>
</feature>
<dbReference type="InterPro" id="IPR051141">
    <property type="entry name" value="UPF0339_domain"/>
</dbReference>
<evidence type="ECO:0000313" key="4">
    <source>
        <dbReference type="Proteomes" id="UP000253273"/>
    </source>
</evidence>
<evidence type="ECO:0000313" key="3">
    <source>
        <dbReference type="EMBL" id="AXG05424.1"/>
    </source>
</evidence>
<name>A0A345DZQ2_9EURY</name>
<organism evidence="3 4">
    <name type="scientific">Haloplanus rubicundus</name>
    <dbReference type="NCBI Taxonomy" id="1547898"/>
    <lineage>
        <taxon>Archaea</taxon>
        <taxon>Methanobacteriati</taxon>
        <taxon>Methanobacteriota</taxon>
        <taxon>Stenosarchaea group</taxon>
        <taxon>Halobacteria</taxon>
        <taxon>Halobacteriales</taxon>
        <taxon>Haloferacaceae</taxon>
        <taxon>Haloplanus</taxon>
    </lineage>
</organism>
<dbReference type="OrthoDB" id="108721at2157"/>
<dbReference type="InterPro" id="IPR036913">
    <property type="entry name" value="YegP-like_sf"/>
</dbReference>
<dbReference type="Gene3D" id="2.30.29.80">
    <property type="match status" value="1"/>
</dbReference>
<evidence type="ECO:0000259" key="2">
    <source>
        <dbReference type="Pfam" id="PF07411"/>
    </source>
</evidence>
<dbReference type="KEGG" id="haj:DU500_02670"/>
<feature type="domain" description="DUF1508" evidence="2">
    <location>
        <begin position="77"/>
        <end position="124"/>
    </location>
</feature>
<dbReference type="InterPro" id="IPR010879">
    <property type="entry name" value="DUF1508"/>
</dbReference>
<feature type="region of interest" description="Disordered" evidence="1">
    <location>
        <begin position="106"/>
        <end position="132"/>
    </location>
</feature>
<proteinExistence type="predicted"/>
<dbReference type="PANTHER" id="PTHR40606:SF1">
    <property type="entry name" value="UPF0339 PROTEIN YEGP"/>
    <property type="match status" value="1"/>
</dbReference>